<keyword evidence="2" id="KW-1185">Reference proteome</keyword>
<accession>A0A2J8ADZ4</accession>
<evidence type="ECO:0000313" key="2">
    <source>
        <dbReference type="Proteomes" id="UP000236333"/>
    </source>
</evidence>
<dbReference type="EMBL" id="PGGS01000048">
    <property type="protein sequence ID" value="PNH10729.1"/>
    <property type="molecule type" value="Genomic_DNA"/>
</dbReference>
<name>A0A2J8ADZ4_9CHLO</name>
<dbReference type="AlphaFoldDB" id="A0A2J8ADZ4"/>
<organism evidence="1 2">
    <name type="scientific">Tetrabaena socialis</name>
    <dbReference type="NCBI Taxonomy" id="47790"/>
    <lineage>
        <taxon>Eukaryota</taxon>
        <taxon>Viridiplantae</taxon>
        <taxon>Chlorophyta</taxon>
        <taxon>core chlorophytes</taxon>
        <taxon>Chlorophyceae</taxon>
        <taxon>CS clade</taxon>
        <taxon>Chlamydomonadales</taxon>
        <taxon>Tetrabaenaceae</taxon>
        <taxon>Tetrabaena</taxon>
    </lineage>
</organism>
<protein>
    <submittedName>
        <fullName evidence="1">Uncharacterized protein</fullName>
    </submittedName>
</protein>
<comment type="caution">
    <text evidence="1">The sequence shown here is derived from an EMBL/GenBank/DDBJ whole genome shotgun (WGS) entry which is preliminary data.</text>
</comment>
<sequence>MTPIQTSFPPAAACTHIPSIRLLHVRALLGAQGTNSSACTRSAHTSSTSSMPMLKRIRFSLMPISARRSGPKAQYDCTAGISIKLSTPPSEGAMYGSLTLSMKLMHSCSPPRTSKLTTPPKPLIWRAAMAWSGWLSSPGYHTRSILGCASRRCAMSSAEALWRSTRSCSVFMPRSSRYLVAECSTRSAPRVSACWLMGVAKVLSMQTWAPLAWQRRAMAGMSTQRR</sequence>
<evidence type="ECO:0000313" key="1">
    <source>
        <dbReference type="EMBL" id="PNH10729.1"/>
    </source>
</evidence>
<gene>
    <name evidence="1" type="ORF">TSOC_002498</name>
</gene>
<proteinExistence type="predicted"/>
<dbReference type="Proteomes" id="UP000236333">
    <property type="component" value="Unassembled WGS sequence"/>
</dbReference>
<reference evidence="1 2" key="1">
    <citation type="journal article" date="2017" name="Mol. Biol. Evol.">
        <title>The 4-celled Tetrabaena socialis nuclear genome reveals the essential components for genetic control of cell number at the origin of multicellularity in the volvocine lineage.</title>
        <authorList>
            <person name="Featherston J."/>
            <person name="Arakaki Y."/>
            <person name="Hanschen E.R."/>
            <person name="Ferris P.J."/>
            <person name="Michod R.E."/>
            <person name="Olson B.J.S.C."/>
            <person name="Nozaki H."/>
            <person name="Durand P.M."/>
        </authorList>
    </citation>
    <scope>NUCLEOTIDE SEQUENCE [LARGE SCALE GENOMIC DNA]</scope>
    <source>
        <strain evidence="1 2">NIES-571</strain>
    </source>
</reference>
<dbReference type="OrthoDB" id="10610742at2759"/>